<feature type="non-terminal residue" evidence="1">
    <location>
        <position position="117"/>
    </location>
</feature>
<evidence type="ECO:0000313" key="1">
    <source>
        <dbReference type="EMBL" id="KAJ1677562.1"/>
    </source>
</evidence>
<organism evidence="1 2">
    <name type="scientific">Spiromyces aspiralis</name>
    <dbReference type="NCBI Taxonomy" id="68401"/>
    <lineage>
        <taxon>Eukaryota</taxon>
        <taxon>Fungi</taxon>
        <taxon>Fungi incertae sedis</taxon>
        <taxon>Zoopagomycota</taxon>
        <taxon>Kickxellomycotina</taxon>
        <taxon>Kickxellomycetes</taxon>
        <taxon>Kickxellales</taxon>
        <taxon>Kickxellaceae</taxon>
        <taxon>Spiromyces</taxon>
    </lineage>
</organism>
<proteinExistence type="predicted"/>
<accession>A0ACC1HQN8</accession>
<protein>
    <submittedName>
        <fullName evidence="1">Uncharacterized protein</fullName>
    </submittedName>
</protein>
<comment type="caution">
    <text evidence="1">The sequence shown here is derived from an EMBL/GenBank/DDBJ whole genome shotgun (WGS) entry which is preliminary data.</text>
</comment>
<name>A0ACC1HQN8_9FUNG</name>
<keyword evidence="2" id="KW-1185">Reference proteome</keyword>
<dbReference type="Proteomes" id="UP001145114">
    <property type="component" value="Unassembled WGS sequence"/>
</dbReference>
<sequence>MDLIISAKPKENDISAKLAFRALIHISTMQRHRLCSGDFVAIRCIDAPGQSLIARAWPSFLSKENEVQLSSLALVTLKARIGDVVQITKASNQVPAATSIVVVPVSKHAPLDNKYLT</sequence>
<reference evidence="1" key="1">
    <citation type="submission" date="2022-06" db="EMBL/GenBank/DDBJ databases">
        <title>Phylogenomic reconstructions and comparative analyses of Kickxellomycotina fungi.</title>
        <authorList>
            <person name="Reynolds N.K."/>
            <person name="Stajich J.E."/>
            <person name="Barry K."/>
            <person name="Grigoriev I.V."/>
            <person name="Crous P."/>
            <person name="Smith M.E."/>
        </authorList>
    </citation>
    <scope>NUCLEOTIDE SEQUENCE</scope>
    <source>
        <strain evidence="1">RSA 2271</strain>
    </source>
</reference>
<evidence type="ECO:0000313" key="2">
    <source>
        <dbReference type="Proteomes" id="UP001145114"/>
    </source>
</evidence>
<dbReference type="EMBL" id="JAMZIH010002259">
    <property type="protein sequence ID" value="KAJ1677562.1"/>
    <property type="molecule type" value="Genomic_DNA"/>
</dbReference>
<gene>
    <name evidence="1" type="ORF">EV182_005903</name>
</gene>